<dbReference type="GO" id="GO:0032259">
    <property type="term" value="P:methylation"/>
    <property type="evidence" value="ECO:0007669"/>
    <property type="project" value="UniProtKB-KW"/>
</dbReference>
<keyword evidence="7" id="KW-0687">Ribonucleoprotein</keyword>
<evidence type="ECO:0000256" key="2">
    <source>
        <dbReference type="ARBA" id="ARBA00022490"/>
    </source>
</evidence>
<evidence type="ECO:0000313" key="8">
    <source>
        <dbReference type="Proteomes" id="UP001275315"/>
    </source>
</evidence>
<dbReference type="PIRSF" id="PIRSF000401">
    <property type="entry name" value="RPL11_MTase"/>
    <property type="match status" value="1"/>
</dbReference>
<dbReference type="InterPro" id="IPR050078">
    <property type="entry name" value="Ribosomal_L11_MeTrfase_PrmA"/>
</dbReference>
<feature type="binding site" evidence="6">
    <location>
        <position position="248"/>
    </location>
    <ligand>
        <name>S-adenosyl-L-methionine</name>
        <dbReference type="ChEBI" id="CHEBI:59789"/>
    </ligand>
</feature>
<feature type="binding site" evidence="6">
    <location>
        <position position="162"/>
    </location>
    <ligand>
        <name>S-adenosyl-L-methionine</name>
        <dbReference type="ChEBI" id="CHEBI:59789"/>
    </ligand>
</feature>
<evidence type="ECO:0000256" key="6">
    <source>
        <dbReference type="HAMAP-Rule" id="MF_00735"/>
    </source>
</evidence>
<dbReference type="NCBIfam" id="TIGR00406">
    <property type="entry name" value="prmA"/>
    <property type="match status" value="1"/>
</dbReference>
<dbReference type="Proteomes" id="UP001275315">
    <property type="component" value="Unassembled WGS sequence"/>
</dbReference>
<comment type="subcellular location">
    <subcellularLocation>
        <location evidence="6">Cytoplasm</location>
    </subcellularLocation>
</comment>
<dbReference type="Pfam" id="PF06325">
    <property type="entry name" value="PrmA"/>
    <property type="match status" value="1"/>
</dbReference>
<keyword evidence="5 6" id="KW-0949">S-adenosyl-L-methionine</keyword>
<dbReference type="InterPro" id="IPR029063">
    <property type="entry name" value="SAM-dependent_MTases_sf"/>
</dbReference>
<evidence type="ECO:0000256" key="5">
    <source>
        <dbReference type="ARBA" id="ARBA00022691"/>
    </source>
</evidence>
<keyword evidence="4 6" id="KW-0808">Transferase</keyword>
<comment type="similarity">
    <text evidence="1 6">Belongs to the methyltransferase superfamily. PrmA family.</text>
</comment>
<dbReference type="EC" id="2.1.1.-" evidence="6"/>
<dbReference type="Gene3D" id="3.40.50.150">
    <property type="entry name" value="Vaccinia Virus protein VP39"/>
    <property type="match status" value="1"/>
</dbReference>
<evidence type="ECO:0000313" key="7">
    <source>
        <dbReference type="EMBL" id="MDY0408487.1"/>
    </source>
</evidence>
<dbReference type="EMBL" id="JAWDIQ010000001">
    <property type="protein sequence ID" value="MDY0408487.1"/>
    <property type="molecule type" value="Genomic_DNA"/>
</dbReference>
<dbReference type="PANTHER" id="PTHR43648">
    <property type="entry name" value="ELECTRON TRANSFER FLAVOPROTEIN BETA SUBUNIT LYSINE METHYLTRANSFERASE"/>
    <property type="match status" value="1"/>
</dbReference>
<evidence type="ECO:0000256" key="3">
    <source>
        <dbReference type="ARBA" id="ARBA00022603"/>
    </source>
</evidence>
<accession>A0ABU5CQ32</accession>
<protein>
    <recommendedName>
        <fullName evidence="6">Ribosomal protein L11 methyltransferase</fullName>
        <shortName evidence="6">L11 Mtase</shortName>
        <ecNumber evidence="6">2.1.1.-</ecNumber>
    </recommendedName>
</protein>
<reference evidence="7 8" key="1">
    <citation type="submission" date="2023-10" db="EMBL/GenBank/DDBJ databases">
        <title>Virgibacillus soli CC-YMP-6 genome.</title>
        <authorList>
            <person name="Miliotis G."/>
            <person name="Sengupta P."/>
            <person name="Hameed A."/>
            <person name="Chuvochina M."/>
            <person name="Mcdonagh F."/>
            <person name="Simpson A.C."/>
            <person name="Singh N.K."/>
            <person name="Rekha P.D."/>
            <person name="Raman K."/>
            <person name="Hugenholtz P."/>
            <person name="Venkateswaran K."/>
        </authorList>
    </citation>
    <scope>NUCLEOTIDE SEQUENCE [LARGE SCALE GENOMIC DNA]</scope>
    <source>
        <strain evidence="7 8">CC-YMP-6</strain>
    </source>
</reference>
<comment type="function">
    <text evidence="6">Methylates ribosomal protein L11.</text>
</comment>
<keyword evidence="7" id="KW-0689">Ribosomal protein</keyword>
<dbReference type="GO" id="GO:0008168">
    <property type="term" value="F:methyltransferase activity"/>
    <property type="evidence" value="ECO:0007669"/>
    <property type="project" value="UniProtKB-KW"/>
</dbReference>
<feature type="binding site" evidence="6">
    <location>
        <position position="205"/>
    </location>
    <ligand>
        <name>S-adenosyl-L-methionine</name>
        <dbReference type="ChEBI" id="CHEBI:59789"/>
    </ligand>
</feature>
<feature type="binding site" evidence="6">
    <location>
        <position position="183"/>
    </location>
    <ligand>
        <name>S-adenosyl-L-methionine</name>
        <dbReference type="ChEBI" id="CHEBI:59789"/>
    </ligand>
</feature>
<dbReference type="RefSeq" id="WP_320379809.1">
    <property type="nucleotide sequence ID" value="NZ_JAWDIQ010000001.1"/>
</dbReference>
<dbReference type="InterPro" id="IPR004498">
    <property type="entry name" value="Ribosomal_PrmA_MeTrfase"/>
</dbReference>
<proteinExistence type="inferred from homology"/>
<keyword evidence="3 6" id="KW-0489">Methyltransferase</keyword>
<keyword evidence="8" id="KW-1185">Reference proteome</keyword>
<evidence type="ECO:0000256" key="1">
    <source>
        <dbReference type="ARBA" id="ARBA00009741"/>
    </source>
</evidence>
<comment type="caution">
    <text evidence="7">The sequence shown here is derived from an EMBL/GenBank/DDBJ whole genome shotgun (WGS) entry which is preliminary data.</text>
</comment>
<gene>
    <name evidence="6 7" type="primary">prmA</name>
    <name evidence="7" type="ORF">RWD45_07860</name>
</gene>
<dbReference type="GO" id="GO:0005840">
    <property type="term" value="C:ribosome"/>
    <property type="evidence" value="ECO:0007669"/>
    <property type="project" value="UniProtKB-KW"/>
</dbReference>
<evidence type="ECO:0000256" key="4">
    <source>
        <dbReference type="ARBA" id="ARBA00022679"/>
    </source>
</evidence>
<keyword evidence="2 6" id="KW-0963">Cytoplasm</keyword>
<dbReference type="CDD" id="cd02440">
    <property type="entry name" value="AdoMet_MTases"/>
    <property type="match status" value="1"/>
</dbReference>
<sequence>MKWTEVCIHTTNEAVEAVSNMLNERGASGVAIEDSVDLHKERHSVFGEIFELNPHDFPEAGVRVKAYFASNSELPGKIEDIKQNILLLKEYGLNWGEGQITCREIDEENWATAWKKYYHTTKITDRLTINPSWIDYEKENEEEVVIQLDPGMAFGTGTHATTTLCLSSIEKYLKKDDTVIDVGCGSGILSIASLLLGAKQVHAFDLDDVAVKSTKQNAQMNDIGNNLYVSQNNLLQGVRLEADVIVANILADIIVKLIPDAWDNLKQSGYFITSGIIQEKKSLVEKTLQDNGFSIVEINEEADWVSIVAKK</sequence>
<name>A0ABU5CQ32_9BACI</name>
<dbReference type="PANTHER" id="PTHR43648:SF1">
    <property type="entry name" value="ELECTRON TRANSFER FLAVOPROTEIN BETA SUBUNIT LYSINE METHYLTRANSFERASE"/>
    <property type="match status" value="1"/>
</dbReference>
<comment type="catalytic activity">
    <reaction evidence="6">
        <text>L-lysyl-[protein] + 3 S-adenosyl-L-methionine = N(6),N(6),N(6)-trimethyl-L-lysyl-[protein] + 3 S-adenosyl-L-homocysteine + 3 H(+)</text>
        <dbReference type="Rhea" id="RHEA:54192"/>
        <dbReference type="Rhea" id="RHEA-COMP:9752"/>
        <dbReference type="Rhea" id="RHEA-COMP:13826"/>
        <dbReference type="ChEBI" id="CHEBI:15378"/>
        <dbReference type="ChEBI" id="CHEBI:29969"/>
        <dbReference type="ChEBI" id="CHEBI:57856"/>
        <dbReference type="ChEBI" id="CHEBI:59789"/>
        <dbReference type="ChEBI" id="CHEBI:61961"/>
    </reaction>
</comment>
<organism evidence="7 8">
    <name type="scientific">Paracerasibacillus soli</name>
    <dbReference type="NCBI Taxonomy" id="480284"/>
    <lineage>
        <taxon>Bacteria</taxon>
        <taxon>Bacillati</taxon>
        <taxon>Bacillota</taxon>
        <taxon>Bacilli</taxon>
        <taxon>Bacillales</taxon>
        <taxon>Bacillaceae</taxon>
        <taxon>Paracerasibacillus</taxon>
    </lineage>
</organism>
<dbReference type="SUPFAM" id="SSF53335">
    <property type="entry name" value="S-adenosyl-L-methionine-dependent methyltransferases"/>
    <property type="match status" value="1"/>
</dbReference>
<dbReference type="HAMAP" id="MF_00735">
    <property type="entry name" value="Methyltr_PrmA"/>
    <property type="match status" value="1"/>
</dbReference>